<feature type="transmembrane region" description="Helical" evidence="3">
    <location>
        <begin position="99"/>
        <end position="118"/>
    </location>
</feature>
<feature type="transmembrane region" description="Helical" evidence="3">
    <location>
        <begin position="273"/>
        <end position="293"/>
    </location>
</feature>
<dbReference type="InterPro" id="IPR050327">
    <property type="entry name" value="Proton-linked_MCT"/>
</dbReference>
<feature type="transmembrane region" description="Helical" evidence="3">
    <location>
        <begin position="372"/>
        <end position="395"/>
    </location>
</feature>
<evidence type="ECO:0000256" key="2">
    <source>
        <dbReference type="ARBA" id="ARBA00006727"/>
    </source>
</evidence>
<dbReference type="Gene3D" id="1.20.1250.20">
    <property type="entry name" value="MFS general substrate transporter like domains"/>
    <property type="match status" value="2"/>
</dbReference>
<evidence type="ECO:0000313" key="5">
    <source>
        <dbReference type="Proteomes" id="UP000799441"/>
    </source>
</evidence>
<proteinExistence type="inferred from homology"/>
<feature type="transmembrane region" description="Helical" evidence="3">
    <location>
        <begin position="305"/>
        <end position="323"/>
    </location>
</feature>
<dbReference type="PANTHER" id="PTHR11360">
    <property type="entry name" value="MONOCARBOXYLATE TRANSPORTER"/>
    <property type="match status" value="1"/>
</dbReference>
<name>A0A9P4UKJ5_9PEZI</name>
<feature type="transmembrane region" description="Helical" evidence="3">
    <location>
        <begin position="68"/>
        <end position="87"/>
    </location>
</feature>
<reference evidence="4" key="1">
    <citation type="journal article" date="2020" name="Stud. Mycol.">
        <title>101 Dothideomycetes genomes: a test case for predicting lifestyles and emergence of pathogens.</title>
        <authorList>
            <person name="Haridas S."/>
            <person name="Albert R."/>
            <person name="Binder M."/>
            <person name="Bloem J."/>
            <person name="Labutti K."/>
            <person name="Salamov A."/>
            <person name="Andreopoulos B."/>
            <person name="Baker S."/>
            <person name="Barry K."/>
            <person name="Bills G."/>
            <person name="Bluhm B."/>
            <person name="Cannon C."/>
            <person name="Castanera R."/>
            <person name="Culley D."/>
            <person name="Daum C."/>
            <person name="Ezra D."/>
            <person name="Gonzalez J."/>
            <person name="Henrissat B."/>
            <person name="Kuo A."/>
            <person name="Liang C."/>
            <person name="Lipzen A."/>
            <person name="Lutzoni F."/>
            <person name="Magnuson J."/>
            <person name="Mondo S."/>
            <person name="Nolan M."/>
            <person name="Ohm R."/>
            <person name="Pangilinan J."/>
            <person name="Park H.-J."/>
            <person name="Ramirez L."/>
            <person name="Alfaro M."/>
            <person name="Sun H."/>
            <person name="Tritt A."/>
            <person name="Yoshinaga Y."/>
            <person name="Zwiers L.-H."/>
            <person name="Turgeon B."/>
            <person name="Goodwin S."/>
            <person name="Spatafora J."/>
            <person name="Crous P."/>
            <person name="Grigoriev I."/>
        </authorList>
    </citation>
    <scope>NUCLEOTIDE SEQUENCE</scope>
    <source>
        <strain evidence="4">CBS 116435</strain>
    </source>
</reference>
<evidence type="ECO:0000256" key="3">
    <source>
        <dbReference type="SAM" id="Phobius"/>
    </source>
</evidence>
<dbReference type="GO" id="GO:0022857">
    <property type="term" value="F:transmembrane transporter activity"/>
    <property type="evidence" value="ECO:0007669"/>
    <property type="project" value="InterPro"/>
</dbReference>
<comment type="subcellular location">
    <subcellularLocation>
        <location evidence="1">Membrane</location>
        <topology evidence="1">Multi-pass membrane protein</topology>
    </subcellularLocation>
</comment>
<dbReference type="Proteomes" id="UP000799441">
    <property type="component" value="Unassembled WGS sequence"/>
</dbReference>
<feature type="transmembrane region" description="Helical" evidence="3">
    <location>
        <begin position="26"/>
        <end position="48"/>
    </location>
</feature>
<accession>A0A9P4UKJ5</accession>
<keyword evidence="3" id="KW-0472">Membrane</keyword>
<dbReference type="SUPFAM" id="SSF103473">
    <property type="entry name" value="MFS general substrate transporter"/>
    <property type="match status" value="1"/>
</dbReference>
<keyword evidence="5" id="KW-1185">Reference proteome</keyword>
<dbReference type="InterPro" id="IPR036259">
    <property type="entry name" value="MFS_trans_sf"/>
</dbReference>
<comment type="similarity">
    <text evidence="2">Belongs to the major facilitator superfamily. Monocarboxylate porter (TC 2.A.1.13) family.</text>
</comment>
<gene>
    <name evidence="4" type="ORF">K431DRAFT_297747</name>
</gene>
<dbReference type="Pfam" id="PF07690">
    <property type="entry name" value="MFS_1"/>
    <property type="match status" value="1"/>
</dbReference>
<evidence type="ECO:0000256" key="1">
    <source>
        <dbReference type="ARBA" id="ARBA00004141"/>
    </source>
</evidence>
<dbReference type="EMBL" id="MU003842">
    <property type="protein sequence ID" value="KAF2717524.1"/>
    <property type="molecule type" value="Genomic_DNA"/>
</dbReference>
<evidence type="ECO:0000313" key="4">
    <source>
        <dbReference type="EMBL" id="KAF2717524.1"/>
    </source>
</evidence>
<feature type="transmembrane region" description="Helical" evidence="3">
    <location>
        <begin position="192"/>
        <end position="210"/>
    </location>
</feature>
<keyword evidence="3" id="KW-1133">Transmembrane helix</keyword>
<dbReference type="InterPro" id="IPR011701">
    <property type="entry name" value="MFS"/>
</dbReference>
<sequence>METSELSLDDSQQSPPQRATRQQYTLVLLGCSLLQLPIWGIAMTYGIFQDAYSHKDTLHSARNSTGVVGTTMNGVMYLCMPALFTLLDRGPYAHWRRHTAACGVLLSSIAVMLSSWGTAIWHLIILQGVLAALGNTMLYSPTTLYLDEWFSSERRATAYGAILSSKNIVGTGCPLLTSALIDHLGIRWALRVWAAIILGTGLLGLCIIPNSRRRTSPRRNNSTNKVPWTFLRHRTFYIHAIANLVFSSGYSLPQTYVSSYASEVLHLSSLTSSLMLTLLNAPGILSSLGFGLLSDKFSLSAGANTLIAAMGSCVCTLFLWGLGSDRTPTFLIVFSLTYGFFAGGYSATWGGWIKDLEREAAENNEAIHTGMLYGLINGARGVGYVVGGLTGLELVKAGGVHESAPGGHIGYDTRYGAVILFTGLSAAVGGWSVLWSGCHRIKHSSWKFRGPRCLGGSRI</sequence>
<organism evidence="4 5">
    <name type="scientific">Polychaeton citri CBS 116435</name>
    <dbReference type="NCBI Taxonomy" id="1314669"/>
    <lineage>
        <taxon>Eukaryota</taxon>
        <taxon>Fungi</taxon>
        <taxon>Dikarya</taxon>
        <taxon>Ascomycota</taxon>
        <taxon>Pezizomycotina</taxon>
        <taxon>Dothideomycetes</taxon>
        <taxon>Dothideomycetidae</taxon>
        <taxon>Capnodiales</taxon>
        <taxon>Capnodiaceae</taxon>
        <taxon>Polychaeton</taxon>
    </lineage>
</organism>
<dbReference type="AlphaFoldDB" id="A0A9P4UKJ5"/>
<feature type="transmembrane region" description="Helical" evidence="3">
    <location>
        <begin position="329"/>
        <end position="352"/>
    </location>
</feature>
<feature type="transmembrane region" description="Helical" evidence="3">
    <location>
        <begin position="235"/>
        <end position="253"/>
    </location>
</feature>
<feature type="transmembrane region" description="Helical" evidence="3">
    <location>
        <begin position="415"/>
        <end position="438"/>
    </location>
</feature>
<comment type="caution">
    <text evidence="4">The sequence shown here is derived from an EMBL/GenBank/DDBJ whole genome shotgun (WGS) entry which is preliminary data.</text>
</comment>
<dbReference type="GO" id="GO:0016020">
    <property type="term" value="C:membrane"/>
    <property type="evidence" value="ECO:0007669"/>
    <property type="project" value="UniProtKB-SubCell"/>
</dbReference>
<dbReference type="OrthoDB" id="2213137at2759"/>
<dbReference type="PANTHER" id="PTHR11360:SF156">
    <property type="entry name" value="MONOCARBOXYLATE TRANSPORTER, PUTATIVE (AFU_ORTHOLOGUE AFUA_4G14260)-RELATED"/>
    <property type="match status" value="1"/>
</dbReference>
<keyword evidence="3" id="KW-0812">Transmembrane</keyword>
<protein>
    <submittedName>
        <fullName evidence="4">MFS general substrate transporter</fullName>
    </submittedName>
</protein>